<dbReference type="GO" id="GO:0005524">
    <property type="term" value="F:ATP binding"/>
    <property type="evidence" value="ECO:0007669"/>
    <property type="project" value="UniProtKB-KW"/>
</dbReference>
<feature type="domain" description="Protein kinase" evidence="6">
    <location>
        <begin position="1"/>
        <end position="84"/>
    </location>
</feature>
<dbReference type="Pfam" id="PF00069">
    <property type="entry name" value="Pkinase"/>
    <property type="match status" value="1"/>
</dbReference>
<dbReference type="SUPFAM" id="SSF56112">
    <property type="entry name" value="Protein kinase-like (PK-like)"/>
    <property type="match status" value="1"/>
</dbReference>
<dbReference type="Gene3D" id="1.10.510.10">
    <property type="entry name" value="Transferase(Phosphotransferase) domain 1"/>
    <property type="match status" value="1"/>
</dbReference>
<name>A0A1J4JYD0_9EUKA</name>
<reference evidence="7" key="1">
    <citation type="submission" date="2016-10" db="EMBL/GenBank/DDBJ databases">
        <authorList>
            <person name="Benchimol M."/>
            <person name="Almeida L.G."/>
            <person name="Vasconcelos A.T."/>
            <person name="Perreira-Neves A."/>
            <person name="Rosa I.A."/>
            <person name="Tasca T."/>
            <person name="Bogo M.R."/>
            <person name="de Souza W."/>
        </authorList>
    </citation>
    <scope>NUCLEOTIDE SEQUENCE [LARGE SCALE GENOMIC DNA]</scope>
    <source>
        <strain evidence="7">K</strain>
    </source>
</reference>
<keyword evidence="2" id="KW-0808">Transferase</keyword>
<dbReference type="PROSITE" id="PS50011">
    <property type="entry name" value="PROTEIN_KINASE_DOM"/>
    <property type="match status" value="1"/>
</dbReference>
<proteinExistence type="predicted"/>
<evidence type="ECO:0000256" key="4">
    <source>
        <dbReference type="ARBA" id="ARBA00022777"/>
    </source>
</evidence>
<accession>A0A1J4JYD0</accession>
<sequence length="253" mass="28684">MIKGQQYTTSADIWSAGVFLYAIVTSRLPFDDVNQQIMLKKIKCAQPNYPSYLSSSLIDLLGRLLTKSPTDRITLDQIKEHPWFSASEYTCLTNYLHNCLSSNQNLNTHRLYFNGVMKDEIDNEILQELEQLGIDVSNLKHKVFARSDDEVVVLYQIKAKSKITNELRNVAKSCPKVASTPEPTNIRFTFDSSKLIAPGKSILKYDQDKIPTIQLNRPNIHNFARQRCVPVIPLSAVAIRGNRSVKSNSIQPK</sequence>
<evidence type="ECO:0000256" key="3">
    <source>
        <dbReference type="ARBA" id="ARBA00022741"/>
    </source>
</evidence>
<dbReference type="EMBL" id="MLAK01000804">
    <property type="protein sequence ID" value="OHT04167.1"/>
    <property type="molecule type" value="Genomic_DNA"/>
</dbReference>
<dbReference type="VEuPathDB" id="TrichDB:TRFO_06502"/>
<keyword evidence="3" id="KW-0547">Nucleotide-binding</keyword>
<evidence type="ECO:0000256" key="1">
    <source>
        <dbReference type="ARBA" id="ARBA00022527"/>
    </source>
</evidence>
<dbReference type="Proteomes" id="UP000179807">
    <property type="component" value="Unassembled WGS sequence"/>
</dbReference>
<gene>
    <name evidence="7" type="ORF">TRFO_06502</name>
</gene>
<organism evidence="7 8">
    <name type="scientific">Tritrichomonas foetus</name>
    <dbReference type="NCBI Taxonomy" id="1144522"/>
    <lineage>
        <taxon>Eukaryota</taxon>
        <taxon>Metamonada</taxon>
        <taxon>Parabasalia</taxon>
        <taxon>Tritrichomonadida</taxon>
        <taxon>Tritrichomonadidae</taxon>
        <taxon>Tritrichomonas</taxon>
    </lineage>
</organism>
<dbReference type="OrthoDB" id="193931at2759"/>
<keyword evidence="4" id="KW-0418">Kinase</keyword>
<evidence type="ECO:0000259" key="6">
    <source>
        <dbReference type="PROSITE" id="PS50011"/>
    </source>
</evidence>
<dbReference type="AlphaFoldDB" id="A0A1J4JYD0"/>
<keyword evidence="1" id="KW-0723">Serine/threonine-protein kinase</keyword>
<keyword evidence="8" id="KW-1185">Reference proteome</keyword>
<evidence type="ECO:0000313" key="7">
    <source>
        <dbReference type="EMBL" id="OHT04167.1"/>
    </source>
</evidence>
<evidence type="ECO:0000313" key="8">
    <source>
        <dbReference type="Proteomes" id="UP000179807"/>
    </source>
</evidence>
<dbReference type="InterPro" id="IPR000719">
    <property type="entry name" value="Prot_kinase_dom"/>
</dbReference>
<protein>
    <recommendedName>
        <fullName evidence="6">Protein kinase domain-containing protein</fullName>
    </recommendedName>
</protein>
<evidence type="ECO:0000256" key="2">
    <source>
        <dbReference type="ARBA" id="ARBA00022679"/>
    </source>
</evidence>
<keyword evidence="5" id="KW-0067">ATP-binding</keyword>
<dbReference type="GeneID" id="94827841"/>
<dbReference type="InterPro" id="IPR030616">
    <property type="entry name" value="Aur-like"/>
</dbReference>
<dbReference type="PANTHER" id="PTHR24350">
    <property type="entry name" value="SERINE/THREONINE-PROTEIN KINASE IAL-RELATED"/>
    <property type="match status" value="1"/>
</dbReference>
<dbReference type="GO" id="GO:0004674">
    <property type="term" value="F:protein serine/threonine kinase activity"/>
    <property type="evidence" value="ECO:0007669"/>
    <property type="project" value="UniProtKB-KW"/>
</dbReference>
<comment type="caution">
    <text evidence="7">The sequence shown here is derived from an EMBL/GenBank/DDBJ whole genome shotgun (WGS) entry which is preliminary data.</text>
</comment>
<dbReference type="RefSeq" id="XP_068357303.1">
    <property type="nucleotide sequence ID" value="XM_068493137.1"/>
</dbReference>
<dbReference type="InterPro" id="IPR011009">
    <property type="entry name" value="Kinase-like_dom_sf"/>
</dbReference>
<evidence type="ECO:0000256" key="5">
    <source>
        <dbReference type="ARBA" id="ARBA00022840"/>
    </source>
</evidence>